<reference evidence="3 4" key="1">
    <citation type="submission" date="2019-07" db="EMBL/GenBank/DDBJ databases">
        <authorList>
            <person name="Huq M.A."/>
        </authorList>
    </citation>
    <scope>NUCLEOTIDE SEQUENCE [LARGE SCALE GENOMIC DNA]</scope>
    <source>
        <strain evidence="3 4">MAH-3</strain>
    </source>
</reference>
<evidence type="ECO:0000256" key="1">
    <source>
        <dbReference type="SAM" id="Coils"/>
    </source>
</evidence>
<organism evidence="3 4">
    <name type="scientific">Fluviicola chungangensis</name>
    <dbReference type="NCBI Taxonomy" id="2597671"/>
    <lineage>
        <taxon>Bacteria</taxon>
        <taxon>Pseudomonadati</taxon>
        <taxon>Bacteroidota</taxon>
        <taxon>Flavobacteriia</taxon>
        <taxon>Flavobacteriales</taxon>
        <taxon>Crocinitomicaceae</taxon>
        <taxon>Fluviicola</taxon>
    </lineage>
</organism>
<name>A0A556N5W2_9FLAO</name>
<proteinExistence type="predicted"/>
<evidence type="ECO:0000256" key="2">
    <source>
        <dbReference type="SAM" id="SignalP"/>
    </source>
</evidence>
<evidence type="ECO:0000313" key="4">
    <source>
        <dbReference type="Proteomes" id="UP000316008"/>
    </source>
</evidence>
<accession>A0A556N5W2</accession>
<dbReference type="AlphaFoldDB" id="A0A556N5W2"/>
<keyword evidence="2" id="KW-0732">Signal</keyword>
<keyword evidence="1" id="KW-0175">Coiled coil</keyword>
<feature type="chain" id="PRO_5022171200" description="Peptidase S74 domain-containing protein" evidence="2">
    <location>
        <begin position="22"/>
        <end position="388"/>
    </location>
</feature>
<feature type="coiled-coil region" evidence="1">
    <location>
        <begin position="359"/>
        <end position="386"/>
    </location>
</feature>
<dbReference type="Proteomes" id="UP000316008">
    <property type="component" value="Unassembled WGS sequence"/>
</dbReference>
<gene>
    <name evidence="3" type="ORF">FO442_00165</name>
</gene>
<dbReference type="EMBL" id="VLPL01000001">
    <property type="protein sequence ID" value="TSJ47576.1"/>
    <property type="molecule type" value="Genomic_DNA"/>
</dbReference>
<keyword evidence="4" id="KW-1185">Reference proteome</keyword>
<comment type="caution">
    <text evidence="3">The sequence shown here is derived from an EMBL/GenBank/DDBJ whole genome shotgun (WGS) entry which is preliminary data.</text>
</comment>
<evidence type="ECO:0008006" key="5">
    <source>
        <dbReference type="Google" id="ProtNLM"/>
    </source>
</evidence>
<dbReference type="RefSeq" id="WP_144331112.1">
    <property type="nucleotide sequence ID" value="NZ_VLPL01000001.1"/>
</dbReference>
<evidence type="ECO:0000313" key="3">
    <source>
        <dbReference type="EMBL" id="TSJ47576.1"/>
    </source>
</evidence>
<feature type="signal peptide" evidence="2">
    <location>
        <begin position="1"/>
        <end position="21"/>
    </location>
</feature>
<dbReference type="OrthoDB" id="658938at2"/>
<protein>
    <recommendedName>
        <fullName evidence="5">Peptidase S74 domain-containing protein</fullName>
    </recommendedName>
</protein>
<sequence>MKKITYLLSVSALFISGQFFAQENTISENGNVGLGTGSTAPTARLTVAGSTRIDSTLTVNDSVVMASNALVGEDLKVEGDLYLPNIAQLDGLNGETILASGENGITKKLAVGTLRDIIYSRNCDLAGGTVTSPTWANGPNKLFSECPQVLVGIGTSTPTRQLDVVGEAKVSSNLWAQGSISIGSDLNTFSKLSIVNTNRTAAIQSNTVGNTKPYQRLMYFEYDNADTKIMEVVNTATSRTPFLLQANGAMDIDNGTTTIFHLGTEGSLELRSGSLQTFKVETTGLIRGRRMKLDLDTWADYVFEPTYHLMPLSEVESFVKKEKHLPNVPSEQELKVDGADVMEMNKILMEKVEELTLYLIQQNKNTEVLKQQVEVLQAKLAELEKTQN</sequence>